<dbReference type="HOGENOM" id="CLU_3439452_0_0_1"/>
<comment type="caution">
    <text evidence="1">The sequence shown here is derived from an EMBL/GenBank/DDBJ whole genome shotgun (WGS) entry which is preliminary data.</text>
</comment>
<name>T0K411_COLGC</name>
<reference evidence="2" key="1">
    <citation type="journal article" date="2013" name="Mol. Plant Microbe Interact.">
        <title>Global aspects of pacC regulation of pathogenicity genes in Colletotrichum gloeosporioides as revealed by transcriptome analysis.</title>
        <authorList>
            <person name="Alkan N."/>
            <person name="Meng X."/>
            <person name="Friedlander G."/>
            <person name="Reuveni E."/>
            <person name="Sukno S."/>
            <person name="Sherman A."/>
            <person name="Thon M."/>
            <person name="Fluhr R."/>
            <person name="Prusky D."/>
        </authorList>
    </citation>
    <scope>NUCLEOTIDE SEQUENCE [LARGE SCALE GENOMIC DNA]</scope>
    <source>
        <strain evidence="2">Cg-14</strain>
    </source>
</reference>
<dbReference type="EMBL" id="AMYD01002915">
    <property type="protein sequence ID" value="EQB47523.1"/>
    <property type="molecule type" value="Genomic_DNA"/>
</dbReference>
<organism evidence="1 2">
    <name type="scientific">Colletotrichum gloeosporioides (strain Cg-14)</name>
    <name type="common">Anthracnose fungus</name>
    <name type="synonym">Glomerella cingulata</name>
    <dbReference type="NCBI Taxonomy" id="1237896"/>
    <lineage>
        <taxon>Eukaryota</taxon>
        <taxon>Fungi</taxon>
        <taxon>Dikarya</taxon>
        <taxon>Ascomycota</taxon>
        <taxon>Pezizomycotina</taxon>
        <taxon>Sordariomycetes</taxon>
        <taxon>Hypocreomycetidae</taxon>
        <taxon>Glomerellales</taxon>
        <taxon>Glomerellaceae</taxon>
        <taxon>Colletotrichum</taxon>
        <taxon>Colletotrichum gloeosporioides species complex</taxon>
    </lineage>
</organism>
<evidence type="ECO:0000313" key="2">
    <source>
        <dbReference type="Proteomes" id="UP000015530"/>
    </source>
</evidence>
<protein>
    <submittedName>
        <fullName evidence="1">Uncharacterized protein</fullName>
    </submittedName>
</protein>
<dbReference type="Proteomes" id="UP000015530">
    <property type="component" value="Unassembled WGS sequence"/>
</dbReference>
<proteinExistence type="predicted"/>
<evidence type="ECO:0000313" key="1">
    <source>
        <dbReference type="EMBL" id="EQB47523.1"/>
    </source>
</evidence>
<accession>T0K411</accession>
<gene>
    <name evidence="1" type="ORF">CGLO_13315</name>
</gene>
<sequence length="8" mass="1019">MREIDLNE</sequence>